<dbReference type="EC" id="3.5.1.44" evidence="3"/>
<evidence type="ECO:0000313" key="5">
    <source>
        <dbReference type="Proteomes" id="UP001523566"/>
    </source>
</evidence>
<reference evidence="4 5" key="1">
    <citation type="journal article" date="2022" name="Genome Biol. Evol.">
        <title>Host diet, physiology and behaviors set the stage for Lachnospiraceae cladogenesis.</title>
        <authorList>
            <person name="Vera-Ponce De Leon A."/>
            <person name="Schneider M."/>
            <person name="Jahnes B.C."/>
            <person name="Sadowski V."/>
            <person name="Camuy-Velez L.A."/>
            <person name="Duan J."/>
            <person name="Sabree Z.L."/>
        </authorList>
    </citation>
    <scope>NUCLEOTIDE SEQUENCE [LARGE SCALE GENOMIC DNA]</scope>
    <source>
        <strain evidence="4 5">PAL113</strain>
    </source>
</reference>
<accession>A0ABT1E9R4</accession>
<dbReference type="Pfam" id="PF03975">
    <property type="entry name" value="CheD"/>
    <property type="match status" value="1"/>
</dbReference>
<dbReference type="Gene3D" id="3.30.1330.200">
    <property type="match status" value="1"/>
</dbReference>
<dbReference type="CDD" id="cd16352">
    <property type="entry name" value="CheD"/>
    <property type="match status" value="1"/>
</dbReference>
<protein>
    <recommendedName>
        <fullName evidence="3">Probable chemoreceptor glutamine deamidase CheD</fullName>
        <ecNumber evidence="3">3.5.1.44</ecNumber>
    </recommendedName>
</protein>
<evidence type="ECO:0000313" key="4">
    <source>
        <dbReference type="EMBL" id="MCP1102528.1"/>
    </source>
</evidence>
<evidence type="ECO:0000256" key="3">
    <source>
        <dbReference type="HAMAP-Rule" id="MF_01440"/>
    </source>
</evidence>
<name>A0ABT1E9R4_9FIRM</name>
<comment type="similarity">
    <text evidence="3">Belongs to the CheD family.</text>
</comment>
<keyword evidence="5" id="KW-1185">Reference proteome</keyword>
<sequence length="160" mass="17571">MNEEVKVGIADMKLLEKEGSLITYALGSCIGISFYDPQIKLASLLHILLPEAQNLSETQVYKFADTGIRKTLKELQLKGGNKRRYLCKLAGGAEMFKLSGNSPVANIGQRNLESVCHILRQEGIYIAAQEVGGNIARTMILEAETGVVRIRTHGVDEILI</sequence>
<comment type="catalytic activity">
    <reaction evidence="3">
        <text>L-glutaminyl-[protein] + H2O = L-glutamyl-[protein] + NH4(+)</text>
        <dbReference type="Rhea" id="RHEA:16441"/>
        <dbReference type="Rhea" id="RHEA-COMP:10207"/>
        <dbReference type="Rhea" id="RHEA-COMP:10208"/>
        <dbReference type="ChEBI" id="CHEBI:15377"/>
        <dbReference type="ChEBI" id="CHEBI:28938"/>
        <dbReference type="ChEBI" id="CHEBI:29973"/>
        <dbReference type="ChEBI" id="CHEBI:30011"/>
        <dbReference type="EC" id="3.5.1.44"/>
    </reaction>
</comment>
<dbReference type="RefSeq" id="WP_262066313.1">
    <property type="nucleotide sequence ID" value="NZ_JAMXOD010000011.1"/>
</dbReference>
<organism evidence="4 5">
    <name type="scientific">Aequitasia blattaphilus</name>
    <dbReference type="NCBI Taxonomy" id="2949332"/>
    <lineage>
        <taxon>Bacteria</taxon>
        <taxon>Bacillati</taxon>
        <taxon>Bacillota</taxon>
        <taxon>Clostridia</taxon>
        <taxon>Lachnospirales</taxon>
        <taxon>Lachnospiraceae</taxon>
        <taxon>Aequitasia</taxon>
    </lineage>
</organism>
<keyword evidence="1 3" id="KW-0145">Chemotaxis</keyword>
<evidence type="ECO:0000256" key="1">
    <source>
        <dbReference type="ARBA" id="ARBA00022500"/>
    </source>
</evidence>
<dbReference type="InterPro" id="IPR005659">
    <property type="entry name" value="Chemorcpt_Glu_NH3ase_CheD"/>
</dbReference>
<keyword evidence="2 3" id="KW-0378">Hydrolase</keyword>
<dbReference type="EMBL" id="JAMZFW010000011">
    <property type="protein sequence ID" value="MCP1102528.1"/>
    <property type="molecule type" value="Genomic_DNA"/>
</dbReference>
<comment type="caution">
    <text evidence="4">The sequence shown here is derived from an EMBL/GenBank/DDBJ whole genome shotgun (WGS) entry which is preliminary data.</text>
</comment>
<gene>
    <name evidence="3" type="primary">cheD</name>
    <name evidence="4" type="ORF">NK125_08895</name>
</gene>
<comment type="function">
    <text evidence="3">Probably deamidates glutamine residues to glutamate on methyl-accepting chemotaxis receptors (MCPs), playing an important role in chemotaxis.</text>
</comment>
<dbReference type="HAMAP" id="MF_01440">
    <property type="entry name" value="CheD"/>
    <property type="match status" value="1"/>
</dbReference>
<dbReference type="PROSITE" id="PS51257">
    <property type="entry name" value="PROKAR_LIPOPROTEIN"/>
    <property type="match status" value="1"/>
</dbReference>
<dbReference type="Proteomes" id="UP001523566">
    <property type="component" value="Unassembled WGS sequence"/>
</dbReference>
<dbReference type="PANTHER" id="PTHR35147">
    <property type="entry name" value="CHEMORECEPTOR GLUTAMINE DEAMIDASE CHED-RELATED"/>
    <property type="match status" value="1"/>
</dbReference>
<dbReference type="InterPro" id="IPR038592">
    <property type="entry name" value="CheD-like_sf"/>
</dbReference>
<evidence type="ECO:0000256" key="2">
    <source>
        <dbReference type="ARBA" id="ARBA00022801"/>
    </source>
</evidence>
<dbReference type="PANTHER" id="PTHR35147:SF1">
    <property type="entry name" value="CHEMORECEPTOR GLUTAMINE DEAMIDASE CHED-RELATED"/>
    <property type="match status" value="1"/>
</dbReference>
<proteinExistence type="inferred from homology"/>
<dbReference type="SUPFAM" id="SSF64438">
    <property type="entry name" value="CNF1/YfiH-like putative cysteine hydrolases"/>
    <property type="match status" value="1"/>
</dbReference>
<dbReference type="InterPro" id="IPR011324">
    <property type="entry name" value="Cytotoxic_necrot_fac-like_cat"/>
</dbReference>